<feature type="binding site" evidence="3">
    <location>
        <begin position="9"/>
        <end position="28"/>
    </location>
    <ligand>
        <name>NAD(+)</name>
        <dbReference type="ChEBI" id="CHEBI:57540"/>
    </ligand>
</feature>
<feature type="active site" description="Proton acceptor" evidence="3">
    <location>
        <position position="104"/>
    </location>
</feature>
<feature type="binding site" evidence="3">
    <location>
        <begin position="86"/>
        <end position="89"/>
    </location>
    <ligand>
        <name>NAD(+)</name>
        <dbReference type="ChEBI" id="CHEBI:57540"/>
    </ligand>
</feature>
<dbReference type="Pfam" id="PF02146">
    <property type="entry name" value="SIR2"/>
    <property type="match status" value="1"/>
</dbReference>
<dbReference type="GO" id="GO:0036055">
    <property type="term" value="F:protein-succinyllysine desuccinylase activity"/>
    <property type="evidence" value="ECO:0007669"/>
    <property type="project" value="UniProtKB-UniRule"/>
</dbReference>
<dbReference type="GO" id="GO:0036054">
    <property type="term" value="F:protein-malonyllysine demalonylase activity"/>
    <property type="evidence" value="ECO:0007669"/>
    <property type="project" value="InterPro"/>
</dbReference>
<evidence type="ECO:0000256" key="1">
    <source>
        <dbReference type="ARBA" id="ARBA00022679"/>
    </source>
</evidence>
<dbReference type="GO" id="GO:0005737">
    <property type="term" value="C:cytoplasm"/>
    <property type="evidence" value="ECO:0007669"/>
    <property type="project" value="UniProtKB-SubCell"/>
</dbReference>
<name>A0A9D2UGY7_9BACT</name>
<reference evidence="6" key="2">
    <citation type="submission" date="2021-04" db="EMBL/GenBank/DDBJ databases">
        <authorList>
            <person name="Gilroy R."/>
        </authorList>
    </citation>
    <scope>NUCLEOTIDE SEQUENCE</scope>
    <source>
        <strain evidence="6">MalCec1-1739</strain>
    </source>
</reference>
<dbReference type="SUPFAM" id="SSF52467">
    <property type="entry name" value="DHS-like NAD/FAD-binding domain"/>
    <property type="match status" value="1"/>
</dbReference>
<dbReference type="PROSITE" id="PS50305">
    <property type="entry name" value="SIRTUIN"/>
    <property type="match status" value="1"/>
</dbReference>
<dbReference type="GO" id="GO:0070403">
    <property type="term" value="F:NAD+ binding"/>
    <property type="evidence" value="ECO:0007669"/>
    <property type="project" value="UniProtKB-UniRule"/>
</dbReference>
<gene>
    <name evidence="3" type="primary">cobB</name>
    <name evidence="6" type="ORF">IAA93_00680</name>
</gene>
<dbReference type="AlphaFoldDB" id="A0A9D2UGY7"/>
<dbReference type="Proteomes" id="UP000787625">
    <property type="component" value="Unassembled WGS sequence"/>
</dbReference>
<evidence type="ECO:0000313" key="7">
    <source>
        <dbReference type="Proteomes" id="UP000787625"/>
    </source>
</evidence>
<feature type="binding site" evidence="3">
    <location>
        <position position="53"/>
    </location>
    <ligand>
        <name>substrate</name>
    </ligand>
</feature>
<evidence type="ECO:0000256" key="3">
    <source>
        <dbReference type="HAMAP-Rule" id="MF_01121"/>
    </source>
</evidence>
<accession>A0A9D2UGY7</accession>
<proteinExistence type="inferred from homology"/>
<dbReference type="HAMAP" id="MF_01121">
    <property type="entry name" value="Sirtuin_ClassIII"/>
    <property type="match status" value="1"/>
</dbReference>
<dbReference type="CDD" id="cd01412">
    <property type="entry name" value="SIRT5_Af1_CobB"/>
    <property type="match status" value="1"/>
</dbReference>
<comment type="caution">
    <text evidence="3 4">Lacks conserved residue(s) required for the propagation of feature annotation.</text>
</comment>
<comment type="domain">
    <text evidence="3">2 residues (Tyr-53 and Arg-56) present in a large hydrophobic pocket are probably involved in substrate specificity. They are important for desuccinylation activity, but dispensable for deacetylation activity.</text>
</comment>
<dbReference type="Gene3D" id="3.30.1600.10">
    <property type="entry name" value="SIR2/SIRT2 'Small Domain"/>
    <property type="match status" value="1"/>
</dbReference>
<dbReference type="PANTHER" id="PTHR11085:SF4">
    <property type="entry name" value="NAD-DEPENDENT PROTEIN DEACYLASE"/>
    <property type="match status" value="1"/>
</dbReference>
<feature type="binding site" evidence="3">
    <location>
        <position position="56"/>
    </location>
    <ligand>
        <name>substrate</name>
    </ligand>
</feature>
<comment type="caution">
    <text evidence="6">The sequence shown here is derived from an EMBL/GenBank/DDBJ whole genome shotgun (WGS) entry which is preliminary data.</text>
</comment>
<dbReference type="GO" id="GO:0017136">
    <property type="term" value="F:histone deacetylase activity, NAD-dependent"/>
    <property type="evidence" value="ECO:0007669"/>
    <property type="project" value="TreeGrafter"/>
</dbReference>
<evidence type="ECO:0000313" key="6">
    <source>
        <dbReference type="EMBL" id="HJD52234.1"/>
    </source>
</evidence>
<comment type="similarity">
    <text evidence="3">Belongs to the sirtuin family. Class III subfamily.</text>
</comment>
<organism evidence="6 7">
    <name type="scientific">Candidatus Avibacteroides avistercoris</name>
    <dbReference type="NCBI Taxonomy" id="2840690"/>
    <lineage>
        <taxon>Bacteria</taxon>
        <taxon>Pseudomonadati</taxon>
        <taxon>Bacteroidota</taxon>
        <taxon>Bacteroidia</taxon>
        <taxon>Bacteroidales</taxon>
        <taxon>Bacteroidaceae</taxon>
        <taxon>Bacteroidaceae incertae sedis</taxon>
        <taxon>Candidatus Avibacteroides</taxon>
    </lineage>
</organism>
<keyword evidence="2 3" id="KW-0520">NAD</keyword>
<reference evidence="6" key="1">
    <citation type="journal article" date="2021" name="PeerJ">
        <title>Extensive microbial diversity within the chicken gut microbiome revealed by metagenomics and culture.</title>
        <authorList>
            <person name="Gilroy R."/>
            <person name="Ravi A."/>
            <person name="Getino M."/>
            <person name="Pursley I."/>
            <person name="Horton D.L."/>
            <person name="Alikhan N.F."/>
            <person name="Baker D."/>
            <person name="Gharbi K."/>
            <person name="Hall N."/>
            <person name="Watson M."/>
            <person name="Adriaenssens E.M."/>
            <person name="Foster-Nyarko E."/>
            <person name="Jarju S."/>
            <person name="Secka A."/>
            <person name="Antonio M."/>
            <person name="Oren A."/>
            <person name="Chaudhuri R.R."/>
            <person name="La Ragione R."/>
            <person name="Hildebrand F."/>
            <person name="Pallen M.J."/>
        </authorList>
    </citation>
    <scope>NUCLEOTIDE SEQUENCE</scope>
    <source>
        <strain evidence="6">MalCec1-1739</strain>
    </source>
</reference>
<dbReference type="InterPro" id="IPR026591">
    <property type="entry name" value="Sirtuin_cat_small_dom_sf"/>
</dbReference>
<evidence type="ECO:0000259" key="5">
    <source>
        <dbReference type="PROSITE" id="PS50305"/>
    </source>
</evidence>
<dbReference type="InterPro" id="IPR026590">
    <property type="entry name" value="Ssirtuin_cat_dom"/>
</dbReference>
<dbReference type="EMBL" id="DWUP01000012">
    <property type="protein sequence ID" value="HJD52234.1"/>
    <property type="molecule type" value="Genomic_DNA"/>
</dbReference>
<feature type="binding site" evidence="3">
    <location>
        <position position="220"/>
    </location>
    <ligand>
        <name>NAD(+)</name>
        <dbReference type="ChEBI" id="CHEBI:57540"/>
    </ligand>
</feature>
<evidence type="ECO:0000256" key="4">
    <source>
        <dbReference type="PROSITE-ProRule" id="PRU00236"/>
    </source>
</evidence>
<keyword evidence="1" id="KW-0808">Transferase</keyword>
<dbReference type="InterPro" id="IPR003000">
    <property type="entry name" value="Sirtuin"/>
</dbReference>
<dbReference type="Gene3D" id="3.40.50.1220">
    <property type="entry name" value="TPP-binding domain"/>
    <property type="match status" value="1"/>
</dbReference>
<dbReference type="PANTHER" id="PTHR11085">
    <property type="entry name" value="NAD-DEPENDENT PROTEIN DEACYLASE SIRTUIN-5, MITOCHONDRIAL-RELATED"/>
    <property type="match status" value="1"/>
</dbReference>
<protein>
    <recommendedName>
        <fullName evidence="3">NAD-dependent protein deacylase</fullName>
        <ecNumber evidence="3">2.3.1.286</ecNumber>
    </recommendedName>
    <alternativeName>
        <fullName evidence="3">Regulatory protein SIR2 homolog</fullName>
    </alternativeName>
</protein>
<comment type="subcellular location">
    <subcellularLocation>
        <location evidence="3">Cytoplasm</location>
    </subcellularLocation>
</comment>
<dbReference type="EC" id="2.3.1.286" evidence="3"/>
<dbReference type="InterPro" id="IPR027546">
    <property type="entry name" value="Sirtuin_class_III"/>
</dbReference>
<dbReference type="InterPro" id="IPR029035">
    <property type="entry name" value="DHS-like_NAD/FAD-binding_dom"/>
</dbReference>
<feature type="domain" description="Deacetylase sirtuin-type" evidence="5">
    <location>
        <begin position="1"/>
        <end position="234"/>
    </location>
</feature>
<dbReference type="InterPro" id="IPR050134">
    <property type="entry name" value="NAD-dep_sirtuin_deacylases"/>
</dbReference>
<keyword evidence="3" id="KW-0963">Cytoplasm</keyword>
<comment type="function">
    <text evidence="3">NAD-dependent lysine deacetylase and desuccinylase that specifically removes acetyl and succinyl groups on target proteins. Modulates the activities of several proteins which are inactive in their acylated form.</text>
</comment>
<comment type="catalytic activity">
    <reaction evidence="3">
        <text>N(6)-acetyl-L-lysyl-[protein] + NAD(+) + H2O = 2''-O-acetyl-ADP-D-ribose + nicotinamide + L-lysyl-[protein]</text>
        <dbReference type="Rhea" id="RHEA:43636"/>
        <dbReference type="Rhea" id="RHEA-COMP:9752"/>
        <dbReference type="Rhea" id="RHEA-COMP:10731"/>
        <dbReference type="ChEBI" id="CHEBI:15377"/>
        <dbReference type="ChEBI" id="CHEBI:17154"/>
        <dbReference type="ChEBI" id="CHEBI:29969"/>
        <dbReference type="ChEBI" id="CHEBI:57540"/>
        <dbReference type="ChEBI" id="CHEBI:61930"/>
        <dbReference type="ChEBI" id="CHEBI:83767"/>
        <dbReference type="EC" id="2.3.1.286"/>
    </reaction>
</comment>
<evidence type="ECO:0000256" key="2">
    <source>
        <dbReference type="ARBA" id="ARBA00023027"/>
    </source>
</evidence>
<comment type="catalytic activity">
    <reaction evidence="3">
        <text>N(6)-succinyl-L-lysyl-[protein] + NAD(+) + H2O = 2''-O-succinyl-ADP-D-ribose + nicotinamide + L-lysyl-[protein]</text>
        <dbReference type="Rhea" id="RHEA:47668"/>
        <dbReference type="Rhea" id="RHEA-COMP:9752"/>
        <dbReference type="Rhea" id="RHEA-COMP:11877"/>
        <dbReference type="ChEBI" id="CHEBI:15377"/>
        <dbReference type="ChEBI" id="CHEBI:17154"/>
        <dbReference type="ChEBI" id="CHEBI:29969"/>
        <dbReference type="ChEBI" id="CHEBI:57540"/>
        <dbReference type="ChEBI" id="CHEBI:87830"/>
        <dbReference type="ChEBI" id="CHEBI:87832"/>
    </reaction>
</comment>
<feature type="binding site" evidence="3">
    <location>
        <begin position="175"/>
        <end position="177"/>
    </location>
    <ligand>
        <name>NAD(+)</name>
        <dbReference type="ChEBI" id="CHEBI:57540"/>
    </ligand>
</feature>
<sequence>MKKIAILTGAGVSAESGISTFRDSDGLWEKYRIEDVATPEGFLRNPKLVTEFYNQRRKELLGTKPNAAHELIAKLEQGYDVTVITQNIDNLHERAGSTKVIHLHGELTKVCSSRNPDNPHFIKELKPENYDVDYREKAGDGSPIRPYVVWFGEAVPNIEVAADIVSDADIFVIIGTSLQVYPAAGLIDYVRHNVPIYVIDPKDVSNGTRGHNVILIQDVATRGMKQLYNLLMKE</sequence>